<name>A0A399R832_9PROT</name>
<dbReference type="Proteomes" id="UP000265845">
    <property type="component" value="Unassembled WGS sequence"/>
</dbReference>
<dbReference type="RefSeq" id="WP_119454925.1">
    <property type="nucleotide sequence ID" value="NZ_QWGA01000008.1"/>
</dbReference>
<keyword evidence="2" id="KW-1185">Reference proteome</keyword>
<evidence type="ECO:0000313" key="1">
    <source>
        <dbReference type="EMBL" id="RIJ27548.1"/>
    </source>
</evidence>
<dbReference type="AlphaFoldDB" id="A0A399R832"/>
<proteinExistence type="predicted"/>
<comment type="caution">
    <text evidence="1">The sequence shown here is derived from an EMBL/GenBank/DDBJ whole genome shotgun (WGS) entry which is preliminary data.</text>
</comment>
<gene>
    <name evidence="1" type="ORF">D1222_14230</name>
</gene>
<dbReference type="EMBL" id="QWGA01000008">
    <property type="protein sequence ID" value="RIJ27548.1"/>
    <property type="molecule type" value="Genomic_DNA"/>
</dbReference>
<sequence length="158" mass="17312">MLDWPTLVKAHALVPVWYWPVLWHYLARLEATAELARAEGRGGFGWELLKTGVIRVTHWPESDDERTARGALPRSFDYSPWTRLDPDLAPAWPLPDPYTAETPPIHRGCTLHAPPGVHPAARAPPPREKPLIPAKAGISANSGVSLLHEIPACAGMSG</sequence>
<accession>A0A399R832</accession>
<evidence type="ECO:0000313" key="2">
    <source>
        <dbReference type="Proteomes" id="UP000265845"/>
    </source>
</evidence>
<reference evidence="1 2" key="1">
    <citation type="submission" date="2018-08" db="EMBL/GenBank/DDBJ databases">
        <title>Henriciella mobilis sp. nov., isolated from seawater.</title>
        <authorList>
            <person name="Cheng H."/>
            <person name="Wu Y.-H."/>
            <person name="Xu X.-W."/>
            <person name="Guo L.-L."/>
        </authorList>
    </citation>
    <scope>NUCLEOTIDE SEQUENCE [LARGE SCALE GENOMIC DNA]</scope>
    <source>
        <strain evidence="1 2">CCUG67844</strain>
    </source>
</reference>
<dbReference type="OrthoDB" id="7632416at2"/>
<protein>
    <submittedName>
        <fullName evidence="1">Uncharacterized protein</fullName>
    </submittedName>
</protein>
<organism evidence="1 2">
    <name type="scientific">Henriciella algicola</name>
    <dbReference type="NCBI Taxonomy" id="1608422"/>
    <lineage>
        <taxon>Bacteria</taxon>
        <taxon>Pseudomonadati</taxon>
        <taxon>Pseudomonadota</taxon>
        <taxon>Alphaproteobacteria</taxon>
        <taxon>Hyphomonadales</taxon>
        <taxon>Hyphomonadaceae</taxon>
        <taxon>Henriciella</taxon>
    </lineage>
</organism>